<evidence type="ECO:0008006" key="4">
    <source>
        <dbReference type="Google" id="ProtNLM"/>
    </source>
</evidence>
<name>A0A2N3PV76_9PROT</name>
<keyword evidence="1" id="KW-0732">Signal</keyword>
<organism evidence="2 3">
    <name type="scientific">Telmatospirillum siberiense</name>
    <dbReference type="NCBI Taxonomy" id="382514"/>
    <lineage>
        <taxon>Bacteria</taxon>
        <taxon>Pseudomonadati</taxon>
        <taxon>Pseudomonadota</taxon>
        <taxon>Alphaproteobacteria</taxon>
        <taxon>Rhodospirillales</taxon>
        <taxon>Rhodospirillaceae</taxon>
        <taxon>Telmatospirillum</taxon>
    </lineage>
</organism>
<dbReference type="AlphaFoldDB" id="A0A2N3PV76"/>
<comment type="caution">
    <text evidence="2">The sequence shown here is derived from an EMBL/GenBank/DDBJ whole genome shotgun (WGS) entry which is preliminary data.</text>
</comment>
<feature type="chain" id="PRO_5014982109" description="MtrB/PioB family decaheme-associated outer membrane protein" evidence="1">
    <location>
        <begin position="35"/>
        <end position="754"/>
    </location>
</feature>
<accession>A0A2N3PV76</accession>
<protein>
    <recommendedName>
        <fullName evidence="4">MtrB/PioB family decaheme-associated outer membrane protein</fullName>
    </recommendedName>
</protein>
<dbReference type="InterPro" id="IPR020016">
    <property type="entry name" value="Decahaem-assoc_OM_MtrB/PioB"/>
</dbReference>
<reference evidence="3" key="1">
    <citation type="submission" date="2017-12" db="EMBL/GenBank/DDBJ databases">
        <title>Draft genome sequence of Telmatospirillum siberiense 26-4b1T, an acidotolerant peatland alphaproteobacterium potentially involved in sulfur cycling.</title>
        <authorList>
            <person name="Hausmann B."/>
            <person name="Pjevac P."/>
            <person name="Schreck K."/>
            <person name="Herbold C.W."/>
            <person name="Daims H."/>
            <person name="Wagner M."/>
            <person name="Pester M."/>
            <person name="Loy A."/>
        </authorList>
    </citation>
    <scope>NUCLEOTIDE SEQUENCE [LARGE SCALE GENOMIC DNA]</scope>
    <source>
        <strain evidence="3">26-4b1</strain>
    </source>
</reference>
<evidence type="ECO:0000256" key="1">
    <source>
        <dbReference type="SAM" id="SignalP"/>
    </source>
</evidence>
<dbReference type="Pfam" id="PF11854">
    <property type="entry name" value="MtrB_PioB"/>
    <property type="match status" value="1"/>
</dbReference>
<evidence type="ECO:0000313" key="3">
    <source>
        <dbReference type="Proteomes" id="UP000233293"/>
    </source>
</evidence>
<dbReference type="EMBL" id="PIUM01000012">
    <property type="protein sequence ID" value="PKU24305.1"/>
    <property type="molecule type" value="Genomic_DNA"/>
</dbReference>
<dbReference type="NCBIfam" id="TIGR03509">
    <property type="entry name" value="OMP_MtrB_PioB"/>
    <property type="match status" value="1"/>
</dbReference>
<proteinExistence type="predicted"/>
<dbReference type="SUPFAM" id="SSF56935">
    <property type="entry name" value="Porins"/>
    <property type="match status" value="1"/>
</dbReference>
<sequence length="754" mass="81837">MQASDQRGEIMRKQISLRAVALAGVCLMPLAAAAQTFDLAGTSAGSSDQPKEYNNEIDIGARYQSGTSPLFGRYNGHDSKGFSSLGGIHLEGNLDVGSPQPLAYELTGTNLDFGTSHRGPNNALAPESEINASVGQQGTWKASAYYDAITYTGQTFYTPYPQSGAVAPGVVTNTAFSTNVATLATQSSRLRNSLVQETAGTRRDIGGVDGKYIFGDWLVTSGYRHEHKEGTVLQTVRSSLGGTAFGEPVDYDTDHYSVQGQFATRKLQAQLGYDYSKFSDNNSYFLAPYIGASGNFVSQYSLPPSNDAHYVTGRLGYNLTPTTRLNTNFRYGIEMSEASPGTGTGNNGAITDSTALAQYLSNPTVPLMARTYDANTSVVSRPITALDLKASYAISGRETSNSPTQFYGYNLGDSATASTRYTIVGQSWTKQKIGFEAGYRILPSTKLTLGYTFDLVDRDAGDANYNNTGTHQIGYWVGHSDENTLSAKLSNSSIPNVNTSLTYEHGVRSGRFEFLSASSADAGAFYQAPRTADRIKGRADYAPNEQWTAGLNGKFETNRYHYQADVNATQRDANATIGPDLTFSPVKAVTTHLFYNYEQIYYVNRGNNVNVPDGYSSATTDSIHTVGLGGDWHVTDRLKVGVDYTFSYGDVGYNMYSGIYSGATTNSWYQGNVSLPSVSSSMHSVKLQGEYQLLDNITLVAAYGFELYKDNDWSYNWNPVLLNNAGTSISTLSSGESANSYRVHSLYTAVRFKF</sequence>
<keyword evidence="3" id="KW-1185">Reference proteome</keyword>
<gene>
    <name evidence="2" type="ORF">CWS72_11965</name>
</gene>
<evidence type="ECO:0000313" key="2">
    <source>
        <dbReference type="EMBL" id="PKU24305.1"/>
    </source>
</evidence>
<dbReference type="Proteomes" id="UP000233293">
    <property type="component" value="Unassembled WGS sequence"/>
</dbReference>
<feature type="signal peptide" evidence="1">
    <location>
        <begin position="1"/>
        <end position="34"/>
    </location>
</feature>